<name>A0AAW9MUF7_9FIRM</name>
<evidence type="ECO:0000313" key="3">
    <source>
        <dbReference type="Proteomes" id="UP001357733"/>
    </source>
</evidence>
<gene>
    <name evidence="2" type="ORF">VLK81_06720</name>
</gene>
<dbReference type="Proteomes" id="UP001357733">
    <property type="component" value="Unassembled WGS sequence"/>
</dbReference>
<accession>A0AAW9MUF7</accession>
<organism evidence="2 3">
    <name type="scientific">Citroniella saccharovorans</name>
    <dbReference type="NCBI Taxonomy" id="2053367"/>
    <lineage>
        <taxon>Bacteria</taxon>
        <taxon>Bacillati</taxon>
        <taxon>Bacillota</taxon>
        <taxon>Tissierellia</taxon>
        <taxon>Tissierellales</taxon>
        <taxon>Peptoniphilaceae</taxon>
        <taxon>Citroniella</taxon>
    </lineage>
</organism>
<dbReference type="RefSeq" id="WP_324619881.1">
    <property type="nucleotide sequence ID" value="NZ_JAYKOT010000003.1"/>
</dbReference>
<evidence type="ECO:0000313" key="2">
    <source>
        <dbReference type="EMBL" id="MEB3429706.1"/>
    </source>
</evidence>
<proteinExistence type="predicted"/>
<protein>
    <submittedName>
        <fullName evidence="2">Uncharacterized protein</fullName>
    </submittedName>
</protein>
<reference evidence="2 3" key="1">
    <citation type="submission" date="2024-01" db="EMBL/GenBank/DDBJ databases">
        <title>Complete genome sequence of Citroniella saccharovorans strain M6.X9, isolated from human fecal sample.</title>
        <authorList>
            <person name="Cheng G."/>
            <person name="Westerholm M."/>
            <person name="Schnurer A."/>
        </authorList>
    </citation>
    <scope>NUCLEOTIDE SEQUENCE [LARGE SCALE GENOMIC DNA]</scope>
    <source>
        <strain evidence="2 3">DSM 29873</strain>
    </source>
</reference>
<feature type="region of interest" description="Disordered" evidence="1">
    <location>
        <begin position="1"/>
        <end position="29"/>
    </location>
</feature>
<dbReference type="EMBL" id="JAYKOT010000003">
    <property type="protein sequence ID" value="MEB3429706.1"/>
    <property type="molecule type" value="Genomic_DNA"/>
</dbReference>
<comment type="caution">
    <text evidence="2">The sequence shown here is derived from an EMBL/GenBank/DDBJ whole genome shotgun (WGS) entry which is preliminary data.</text>
</comment>
<dbReference type="AlphaFoldDB" id="A0AAW9MUF7"/>
<keyword evidence="3" id="KW-1185">Reference proteome</keyword>
<sequence length="43" mass="5137">MDENLETKDEVKTEEVKTEEKEVSEKKYSDEDLDRIISEKFAK</sequence>
<evidence type="ECO:0000256" key="1">
    <source>
        <dbReference type="SAM" id="MobiDB-lite"/>
    </source>
</evidence>